<evidence type="ECO:0000256" key="1">
    <source>
        <dbReference type="SAM" id="Coils"/>
    </source>
</evidence>
<accession>A0A8G0LQ76</accession>
<feature type="coiled-coil region" evidence="1">
    <location>
        <begin position="293"/>
        <end position="346"/>
    </location>
</feature>
<gene>
    <name evidence="2" type="ORF">H0G86_011867</name>
</gene>
<proteinExistence type="predicted"/>
<dbReference type="EMBL" id="CP075870">
    <property type="protein sequence ID" value="QYT04965.1"/>
    <property type="molecule type" value="Genomic_DNA"/>
</dbReference>
<sequence>MPDSPCSPATSIGSIAATNLNTQTDDEKSVFGPSSHDIQPTWTPRVDKTRIPARACWNPDHNMDNILLDIHWSKQHAFLRLSITLRLRTAPYPSRCVRTSAYIFLYPERIDKLLFTVQPDDKPFYGSTRAFTFHFNRPPALILPKSYVSCPKDTEDTILLLRGLVQQPCLTIYANLPNTTLRKQWLQELCEGITKHQFRTISSRAKWKTLYASHSSEAEIIEGDSLRRYVLDRDGTAASELVEGRSLPQSALNRDHAAVSELPAYQEIAPSIPTSTAKRKRPCDESSAVGQTVQNVEAKLATHERRLEEMHAAHERRLEEMHAAHERRLEEMHAAHERRLEEMYAARERKLRAMLDTHMREIENLGDSLEERVGSSIAEGMDGVQDRVMDTITSMPIQVTLTFPTHPVY</sequence>
<keyword evidence="3" id="KW-1185">Reference proteome</keyword>
<evidence type="ECO:0000313" key="2">
    <source>
        <dbReference type="EMBL" id="QYT04965.1"/>
    </source>
</evidence>
<dbReference type="Proteomes" id="UP000826661">
    <property type="component" value="Chromosome VII"/>
</dbReference>
<dbReference type="AlphaFoldDB" id="A0A8G0LQ76"/>
<protein>
    <submittedName>
        <fullName evidence="2">Uncharacterized protein</fullName>
    </submittedName>
</protein>
<organism evidence="2 3">
    <name type="scientific">Trichoderma simmonsii</name>
    <dbReference type="NCBI Taxonomy" id="1491479"/>
    <lineage>
        <taxon>Eukaryota</taxon>
        <taxon>Fungi</taxon>
        <taxon>Dikarya</taxon>
        <taxon>Ascomycota</taxon>
        <taxon>Pezizomycotina</taxon>
        <taxon>Sordariomycetes</taxon>
        <taxon>Hypocreomycetidae</taxon>
        <taxon>Hypocreales</taxon>
        <taxon>Hypocreaceae</taxon>
        <taxon>Trichoderma</taxon>
    </lineage>
</organism>
<reference evidence="2 3" key="1">
    <citation type="journal article" date="2021" name="BMC Genomics">
        <title>Telomere-to-telomere genome assembly of asparaginase-producing Trichoderma simmonsii.</title>
        <authorList>
            <person name="Chung D."/>
            <person name="Kwon Y.M."/>
            <person name="Yang Y."/>
        </authorList>
    </citation>
    <scope>NUCLEOTIDE SEQUENCE [LARGE SCALE GENOMIC DNA]</scope>
    <source>
        <strain evidence="2 3">GH-Sj1</strain>
    </source>
</reference>
<keyword evidence="1" id="KW-0175">Coiled coil</keyword>
<name>A0A8G0LQ76_9HYPO</name>
<evidence type="ECO:0000313" key="3">
    <source>
        <dbReference type="Proteomes" id="UP000826661"/>
    </source>
</evidence>